<comment type="caution">
    <text evidence="1">The sequence shown here is derived from an EMBL/GenBank/DDBJ whole genome shotgun (WGS) entry which is preliminary data.</text>
</comment>
<name>A0A9P9YA77_9MUSC</name>
<keyword evidence="2" id="KW-1185">Reference proteome</keyword>
<evidence type="ECO:0000313" key="1">
    <source>
        <dbReference type="EMBL" id="KAI8033238.1"/>
    </source>
</evidence>
<dbReference type="Proteomes" id="UP001059596">
    <property type="component" value="Unassembled WGS sequence"/>
</dbReference>
<evidence type="ECO:0000313" key="2">
    <source>
        <dbReference type="Proteomes" id="UP001059596"/>
    </source>
</evidence>
<gene>
    <name evidence="1" type="ORF">M5D96_014027</name>
</gene>
<protein>
    <submittedName>
        <fullName evidence="1">Uncharacterized protein</fullName>
    </submittedName>
</protein>
<reference evidence="1" key="1">
    <citation type="journal article" date="2023" name="Genome Biol. Evol.">
        <title>Long-read-based Genome Assembly of Drosophila gunungcola Reveals Fewer Chemosensory Genes in Flower-breeding Species.</title>
        <authorList>
            <person name="Negi A."/>
            <person name="Liao B.Y."/>
            <person name="Yeh S.D."/>
        </authorList>
    </citation>
    <scope>NUCLEOTIDE SEQUENCE</scope>
    <source>
        <strain evidence="1">Sukarami</strain>
    </source>
</reference>
<dbReference type="AlphaFoldDB" id="A0A9P9YA77"/>
<accession>A0A9P9YA77</accession>
<proteinExistence type="predicted"/>
<sequence length="347" mass="39974">MDLFISKELTLTSSTGLEDVAPHCLKLLVWLRSCQEEMRSEHRHLRLSQSLIESLLKAHLYLFECYDRFGEPLADRCDSHGFFAASSTPEERRQCIRELCTAIVNTKKGETHAVVLHLMHRTFAEIQPAWSVIHELDWSEIRRSEALTSSDFISPELQQMRRLVKRIGRLSSLQHMEIALQRALKLVGFQVWLHLFRESRDSDIHSDCHLLRHMICDTLTEARSPSPACSGFLHNIYLFVSQPASEVRFWACLEHKRLAGSLSAYLSGHWSRNLPFFNLDEMQMSADAPAMDASQLPLNEAIYVTHLMVATRSPCRRQFVQQLRTILSPSSWTQLLQLLNKVAFVFS</sequence>
<dbReference type="OrthoDB" id="7823345at2759"/>
<dbReference type="EMBL" id="JAMKOV010000163">
    <property type="protein sequence ID" value="KAI8033238.1"/>
    <property type="molecule type" value="Genomic_DNA"/>
</dbReference>
<organism evidence="1 2">
    <name type="scientific">Drosophila gunungcola</name>
    <name type="common">fruit fly</name>
    <dbReference type="NCBI Taxonomy" id="103775"/>
    <lineage>
        <taxon>Eukaryota</taxon>
        <taxon>Metazoa</taxon>
        <taxon>Ecdysozoa</taxon>
        <taxon>Arthropoda</taxon>
        <taxon>Hexapoda</taxon>
        <taxon>Insecta</taxon>
        <taxon>Pterygota</taxon>
        <taxon>Neoptera</taxon>
        <taxon>Endopterygota</taxon>
        <taxon>Diptera</taxon>
        <taxon>Brachycera</taxon>
        <taxon>Muscomorpha</taxon>
        <taxon>Ephydroidea</taxon>
        <taxon>Drosophilidae</taxon>
        <taxon>Drosophila</taxon>
        <taxon>Sophophora</taxon>
    </lineage>
</organism>